<reference evidence="3" key="1">
    <citation type="submission" date="2025-08" db="UniProtKB">
        <authorList>
            <consortium name="RefSeq"/>
        </authorList>
    </citation>
    <scope>IDENTIFICATION</scope>
</reference>
<organism evidence="2 3">
    <name type="scientific">Vicugna pacos</name>
    <name type="common">Alpaca</name>
    <name type="synonym">Lama pacos</name>
    <dbReference type="NCBI Taxonomy" id="30538"/>
    <lineage>
        <taxon>Eukaryota</taxon>
        <taxon>Metazoa</taxon>
        <taxon>Chordata</taxon>
        <taxon>Craniata</taxon>
        <taxon>Vertebrata</taxon>
        <taxon>Euteleostomi</taxon>
        <taxon>Mammalia</taxon>
        <taxon>Eutheria</taxon>
        <taxon>Laurasiatheria</taxon>
        <taxon>Artiodactyla</taxon>
        <taxon>Tylopoda</taxon>
        <taxon>Camelidae</taxon>
        <taxon>Vicugna</taxon>
    </lineage>
</organism>
<protein>
    <submittedName>
        <fullName evidence="3">Uncharacterized protein C1orf159 homolog isoform X6</fullName>
    </submittedName>
</protein>
<gene>
    <name evidence="3" type="primary">C13H1orf159</name>
</gene>
<feature type="region of interest" description="Disordered" evidence="1">
    <location>
        <begin position="1"/>
        <end position="42"/>
    </location>
</feature>
<evidence type="ECO:0000256" key="1">
    <source>
        <dbReference type="SAM" id="MobiDB-lite"/>
    </source>
</evidence>
<accession>A0ABM5EF67</accession>
<proteinExistence type="predicted"/>
<dbReference type="Proteomes" id="UP001652581">
    <property type="component" value="Chromosome 13"/>
</dbReference>
<keyword evidence="2" id="KW-1185">Reference proteome</keyword>
<evidence type="ECO:0000313" key="3">
    <source>
        <dbReference type="RefSeq" id="XP_072831799.1"/>
    </source>
</evidence>
<dbReference type="RefSeq" id="XP_072831799.1">
    <property type="nucleotide sequence ID" value="XM_072975698.1"/>
</dbReference>
<name>A0ABM5EF67_VICPA</name>
<dbReference type="GeneID" id="102532798"/>
<evidence type="ECO:0000313" key="2">
    <source>
        <dbReference type="Proteomes" id="UP001652581"/>
    </source>
</evidence>
<feature type="compositionally biased region" description="Low complexity" evidence="1">
    <location>
        <begin position="16"/>
        <end position="36"/>
    </location>
</feature>
<sequence length="201" mass="20589">MAVLQDGRTPSGPLAPVSGGSSTVGPSGGSLPLPGHVPRELGPHPLRGHVLLPQACQQTARSLLWKKQSPRPAAWRSSCDDPPASALRFGGFGRGHGLGGRHLALEHHVPCASVFLESQALAQAEGHRVSRPREALPIAAAAQELGLSGRSSLMAVPPTPTGSSEGHSLGPSVAGARSDPTCHWPCFSAEATLCQARAALG</sequence>